<dbReference type="Proteomes" id="UP001500454">
    <property type="component" value="Unassembled WGS sequence"/>
</dbReference>
<dbReference type="EMBL" id="BAABHA010000010">
    <property type="protein sequence ID" value="GAA4387692.1"/>
    <property type="molecule type" value="Genomic_DNA"/>
</dbReference>
<dbReference type="InterPro" id="IPR032710">
    <property type="entry name" value="NTF2-like_dom_sf"/>
</dbReference>
<sequence>MSGLISGCFDLREPEPATAAGEWVQPTSVDVLLSNFVTAVQRMNPANYERCFAPQYRFYPDPSAAGSTSAALFVNWGVREELDYFNSLRRRTPATAQNQLTLTARRDQLFSPDSAEVSAQYQLTLAQQDTAYRFKVMEGNIRLIMRRRNNEWQISGWRDVATSNRPVWTEAKKYFIRN</sequence>
<accession>A0ABP8JB04</accession>
<dbReference type="SUPFAM" id="SSF54427">
    <property type="entry name" value="NTF2-like"/>
    <property type="match status" value="1"/>
</dbReference>
<proteinExistence type="predicted"/>
<evidence type="ECO:0000313" key="1">
    <source>
        <dbReference type="EMBL" id="GAA4387692.1"/>
    </source>
</evidence>
<reference evidence="2" key="1">
    <citation type="journal article" date="2019" name="Int. J. Syst. Evol. Microbiol.">
        <title>The Global Catalogue of Microorganisms (GCM) 10K type strain sequencing project: providing services to taxonomists for standard genome sequencing and annotation.</title>
        <authorList>
            <consortium name="The Broad Institute Genomics Platform"/>
            <consortium name="The Broad Institute Genome Sequencing Center for Infectious Disease"/>
            <person name="Wu L."/>
            <person name="Ma J."/>
        </authorList>
    </citation>
    <scope>NUCLEOTIDE SEQUENCE [LARGE SCALE GENOMIC DNA]</scope>
    <source>
        <strain evidence="2">JCM 17924</strain>
    </source>
</reference>
<keyword evidence="2" id="KW-1185">Reference proteome</keyword>
<organism evidence="1 2">
    <name type="scientific">Hymenobacter koreensis</name>
    <dbReference type="NCBI Taxonomy" id="1084523"/>
    <lineage>
        <taxon>Bacteria</taxon>
        <taxon>Pseudomonadati</taxon>
        <taxon>Bacteroidota</taxon>
        <taxon>Cytophagia</taxon>
        <taxon>Cytophagales</taxon>
        <taxon>Hymenobacteraceae</taxon>
        <taxon>Hymenobacter</taxon>
    </lineage>
</organism>
<comment type="caution">
    <text evidence="1">The sequence shown here is derived from an EMBL/GenBank/DDBJ whole genome shotgun (WGS) entry which is preliminary data.</text>
</comment>
<gene>
    <name evidence="1" type="ORF">GCM10023186_33570</name>
</gene>
<evidence type="ECO:0000313" key="2">
    <source>
        <dbReference type="Proteomes" id="UP001500454"/>
    </source>
</evidence>
<evidence type="ECO:0008006" key="3">
    <source>
        <dbReference type="Google" id="ProtNLM"/>
    </source>
</evidence>
<name>A0ABP8JB04_9BACT</name>
<protein>
    <recommendedName>
        <fullName evidence="3">SnoaL-like domain-containing protein</fullName>
    </recommendedName>
</protein>